<evidence type="ECO:0000259" key="1">
    <source>
        <dbReference type="Pfam" id="PF01170"/>
    </source>
</evidence>
<dbReference type="GO" id="GO:0030488">
    <property type="term" value="P:tRNA methylation"/>
    <property type="evidence" value="ECO:0007669"/>
    <property type="project" value="TreeGrafter"/>
</dbReference>
<dbReference type="GO" id="GO:0043527">
    <property type="term" value="C:tRNA methyltransferase complex"/>
    <property type="evidence" value="ECO:0007669"/>
    <property type="project" value="UniProtKB-ARBA"/>
</dbReference>
<name>A0A7J7KPB0_BUGNE</name>
<dbReference type="Gene3D" id="3.40.50.150">
    <property type="entry name" value="Vaccinia Virus protein VP39"/>
    <property type="match status" value="1"/>
</dbReference>
<dbReference type="EMBL" id="VXIV02000188">
    <property type="protein sequence ID" value="KAF6039992.1"/>
    <property type="molecule type" value="Genomic_DNA"/>
</dbReference>
<dbReference type="OrthoDB" id="2013972at2759"/>
<feature type="domain" description="Ribosomal RNA large subunit methyltransferase K/L-like methyltransferase" evidence="1">
    <location>
        <begin position="195"/>
        <end position="331"/>
    </location>
</feature>
<evidence type="ECO:0000313" key="2">
    <source>
        <dbReference type="EMBL" id="KAF6039992.1"/>
    </source>
</evidence>
<dbReference type="SUPFAM" id="SSF53335">
    <property type="entry name" value="S-adenosyl-L-methionine-dependent methyltransferases"/>
    <property type="match status" value="1"/>
</dbReference>
<organism evidence="2 3">
    <name type="scientific">Bugula neritina</name>
    <name type="common">Brown bryozoan</name>
    <name type="synonym">Sertularia neritina</name>
    <dbReference type="NCBI Taxonomy" id="10212"/>
    <lineage>
        <taxon>Eukaryota</taxon>
        <taxon>Metazoa</taxon>
        <taxon>Spiralia</taxon>
        <taxon>Lophotrochozoa</taxon>
        <taxon>Bryozoa</taxon>
        <taxon>Gymnolaemata</taxon>
        <taxon>Cheilostomatida</taxon>
        <taxon>Flustrina</taxon>
        <taxon>Buguloidea</taxon>
        <taxon>Bugulidae</taxon>
        <taxon>Bugula</taxon>
    </lineage>
</organism>
<dbReference type="AlphaFoldDB" id="A0A7J7KPB0"/>
<keyword evidence="3" id="KW-1185">Reference proteome</keyword>
<gene>
    <name evidence="2" type="ORF">EB796_001679</name>
</gene>
<sequence>MKTCPATNPTSAEGALQIGSCDDGIKTSFVNVADDSIVSIVQRFLIDIQNTLNAWQSLQTDEAKAVLSTSNGSTASVHQRKRTVDGDLVVCERNSDCIKEHSSCNEGGRQVTLRISVKVTGSCRATVSIENVRKDVGVILTNSLTGSYKVVAGVGHYTLLLYTITLHCYSTLPLSCSDLLLLLAIPLKKNPLSLRSYLKFPGLRSTTCAALVQLADIQPYEIVLDPMCGAGTVLLESSHSQPLAYYIGLDIDSSQISKAVANKAFYTAAFLQPLYLDIVQCSVEAPSFFNSFADVIVTDIPFGEQHTVQGNLADFYLCCCQQFTRLLSLMGELSSSSPRNKSPV</sequence>
<dbReference type="Pfam" id="PF01170">
    <property type="entry name" value="UPF0020"/>
    <property type="match status" value="1"/>
</dbReference>
<comment type="caution">
    <text evidence="2">The sequence shown here is derived from an EMBL/GenBank/DDBJ whole genome shotgun (WGS) entry which is preliminary data.</text>
</comment>
<dbReference type="CDD" id="cd02440">
    <property type="entry name" value="AdoMet_MTases"/>
    <property type="match status" value="1"/>
</dbReference>
<dbReference type="PANTHER" id="PTHR14911:SF1">
    <property type="entry name" value="THUMP DOMAIN-CONTAINING PROTEIN 2"/>
    <property type="match status" value="1"/>
</dbReference>
<dbReference type="GO" id="GO:0016423">
    <property type="term" value="F:tRNA (guanine) methyltransferase activity"/>
    <property type="evidence" value="ECO:0007669"/>
    <property type="project" value="TreeGrafter"/>
</dbReference>
<dbReference type="InterPro" id="IPR029063">
    <property type="entry name" value="SAM-dependent_MTases_sf"/>
</dbReference>
<proteinExistence type="predicted"/>
<accession>A0A7J7KPB0</accession>
<dbReference type="Proteomes" id="UP000593567">
    <property type="component" value="Unassembled WGS sequence"/>
</dbReference>
<dbReference type="PANTHER" id="PTHR14911">
    <property type="entry name" value="THUMP DOMAIN-CONTAINING"/>
    <property type="match status" value="1"/>
</dbReference>
<protein>
    <submittedName>
        <fullName evidence="2">THUMPD2</fullName>
    </submittedName>
</protein>
<dbReference type="InterPro" id="IPR000241">
    <property type="entry name" value="RlmKL-like_Mtase"/>
</dbReference>
<evidence type="ECO:0000313" key="3">
    <source>
        <dbReference type="Proteomes" id="UP000593567"/>
    </source>
</evidence>
<reference evidence="2" key="1">
    <citation type="submission" date="2020-06" db="EMBL/GenBank/DDBJ databases">
        <title>Draft genome of Bugula neritina, a colonial animal packing powerful symbionts and potential medicines.</title>
        <authorList>
            <person name="Rayko M."/>
        </authorList>
    </citation>
    <scope>NUCLEOTIDE SEQUENCE [LARGE SCALE GENOMIC DNA]</scope>
    <source>
        <strain evidence="2">Kwan_BN1</strain>
    </source>
</reference>